<dbReference type="Pfam" id="PF00158">
    <property type="entry name" value="Sigma54_activat"/>
    <property type="match status" value="1"/>
</dbReference>
<gene>
    <name evidence="7" type="ORF">P4T90_23120</name>
</gene>
<dbReference type="InterPro" id="IPR002197">
    <property type="entry name" value="HTH_Fis"/>
</dbReference>
<proteinExistence type="predicted"/>
<dbReference type="EMBL" id="JARMAB010000044">
    <property type="protein sequence ID" value="MED1205929.1"/>
    <property type="molecule type" value="Genomic_DNA"/>
</dbReference>
<dbReference type="InterPro" id="IPR035965">
    <property type="entry name" value="PAS-like_dom_sf"/>
</dbReference>
<dbReference type="Pfam" id="PF25601">
    <property type="entry name" value="AAA_lid_14"/>
    <property type="match status" value="1"/>
</dbReference>
<dbReference type="Proteomes" id="UP001341444">
    <property type="component" value="Unassembled WGS sequence"/>
</dbReference>
<dbReference type="InterPro" id="IPR027417">
    <property type="entry name" value="P-loop_NTPase"/>
</dbReference>
<dbReference type="SUPFAM" id="SSF46689">
    <property type="entry name" value="Homeodomain-like"/>
    <property type="match status" value="1"/>
</dbReference>
<dbReference type="Pfam" id="PF13426">
    <property type="entry name" value="PAS_9"/>
    <property type="match status" value="1"/>
</dbReference>
<comment type="caution">
    <text evidence="7">The sequence shown here is derived from an EMBL/GenBank/DDBJ whole genome shotgun (WGS) entry which is preliminary data.</text>
</comment>
<keyword evidence="3" id="KW-0805">Transcription regulation</keyword>
<organism evidence="7 8">
    <name type="scientific">Heyndrickxia acidicola</name>
    <dbReference type="NCBI Taxonomy" id="209389"/>
    <lineage>
        <taxon>Bacteria</taxon>
        <taxon>Bacillati</taxon>
        <taxon>Bacillota</taxon>
        <taxon>Bacilli</taxon>
        <taxon>Bacillales</taxon>
        <taxon>Bacillaceae</taxon>
        <taxon>Heyndrickxia</taxon>
    </lineage>
</organism>
<dbReference type="SUPFAM" id="SSF52540">
    <property type="entry name" value="P-loop containing nucleoside triphosphate hydrolases"/>
    <property type="match status" value="1"/>
</dbReference>
<evidence type="ECO:0000256" key="4">
    <source>
        <dbReference type="ARBA" id="ARBA00023163"/>
    </source>
</evidence>
<evidence type="ECO:0000259" key="5">
    <source>
        <dbReference type="PROSITE" id="PS50045"/>
    </source>
</evidence>
<keyword evidence="4" id="KW-0804">Transcription</keyword>
<dbReference type="Gene3D" id="1.10.10.60">
    <property type="entry name" value="Homeodomain-like"/>
    <property type="match status" value="1"/>
</dbReference>
<name>A0ABU6MN40_9BACI</name>
<dbReference type="Gene3D" id="1.10.8.60">
    <property type="match status" value="1"/>
</dbReference>
<keyword evidence="8" id="KW-1185">Reference proteome</keyword>
<feature type="domain" description="Sigma-54 factor interaction" evidence="5">
    <location>
        <begin position="149"/>
        <end position="356"/>
    </location>
</feature>
<dbReference type="NCBIfam" id="TIGR00229">
    <property type="entry name" value="sensory_box"/>
    <property type="match status" value="1"/>
</dbReference>
<dbReference type="PROSITE" id="PS50045">
    <property type="entry name" value="SIGMA54_INTERACT_4"/>
    <property type="match status" value="1"/>
</dbReference>
<protein>
    <submittedName>
        <fullName evidence="7">Sigma 54-interacting transcriptional regulator</fullName>
    </submittedName>
</protein>
<evidence type="ECO:0000256" key="1">
    <source>
        <dbReference type="ARBA" id="ARBA00022741"/>
    </source>
</evidence>
<dbReference type="Pfam" id="PF02954">
    <property type="entry name" value="HTH_8"/>
    <property type="match status" value="1"/>
</dbReference>
<accession>A0ABU6MN40</accession>
<dbReference type="CDD" id="cd00009">
    <property type="entry name" value="AAA"/>
    <property type="match status" value="1"/>
</dbReference>
<dbReference type="PRINTS" id="PR01590">
    <property type="entry name" value="HTHFIS"/>
</dbReference>
<dbReference type="PROSITE" id="PS50112">
    <property type="entry name" value="PAS"/>
    <property type="match status" value="1"/>
</dbReference>
<dbReference type="PANTHER" id="PTHR32071">
    <property type="entry name" value="TRANSCRIPTIONAL REGULATORY PROTEIN"/>
    <property type="match status" value="1"/>
</dbReference>
<evidence type="ECO:0000313" key="8">
    <source>
        <dbReference type="Proteomes" id="UP001341444"/>
    </source>
</evidence>
<dbReference type="InterPro" id="IPR002078">
    <property type="entry name" value="Sigma_54_int"/>
</dbReference>
<evidence type="ECO:0000313" key="7">
    <source>
        <dbReference type="EMBL" id="MED1205929.1"/>
    </source>
</evidence>
<sequence length="442" mass="50596">MQKGIPLSFYQTIMDSTDVGIHAIDHNGKTILYNKQMMHIEGMEIEDVLDKNILEVFQFNQGENSTLLKVLKTGTPIYNSKQKYFNNKGQEINTVSHTLPVKEGHNVIGAIELVKDVTKYEKMALDYHKSAIVGPEFELLFYEGIFPADILEAAKQAAFSQYSVLITGEEGTGIDTIAEFILLESDKSERGSFRQSCASLPEIYLEEVLFAADGKGLLTEAAGCSLLLEEIQELSIPLQQKLLTYLENPAVSDHEGIPARPRIIATMSQDPFDAIAEQKLLKELYYRISETALRVPPLRERKTGIAGVCSYFIKKFNQFFNMDVLGVSEEVKGIFHSYAWPGNIKEAEQIIQDSMLVMDREEKIEQHHLPMHFRQKVHQETDFLIQKNREIMPLEEYLQETEKYYIQKALQYHKFNITQAAKALHMSRQNLQYRIRKFGLKA</sequence>
<keyword evidence="2" id="KW-0067">ATP-binding</keyword>
<evidence type="ECO:0000256" key="3">
    <source>
        <dbReference type="ARBA" id="ARBA00023015"/>
    </source>
</evidence>
<keyword evidence="1" id="KW-0547">Nucleotide-binding</keyword>
<dbReference type="Gene3D" id="3.30.450.20">
    <property type="entry name" value="PAS domain"/>
    <property type="match status" value="1"/>
</dbReference>
<dbReference type="Gene3D" id="3.40.50.300">
    <property type="entry name" value="P-loop containing nucleotide triphosphate hydrolases"/>
    <property type="match status" value="1"/>
</dbReference>
<dbReference type="InterPro" id="IPR000014">
    <property type="entry name" value="PAS"/>
</dbReference>
<dbReference type="RefSeq" id="WP_198160331.1">
    <property type="nucleotide sequence ID" value="NZ_JARMAB010000044.1"/>
</dbReference>
<evidence type="ECO:0000259" key="6">
    <source>
        <dbReference type="PROSITE" id="PS50112"/>
    </source>
</evidence>
<dbReference type="SUPFAM" id="SSF55785">
    <property type="entry name" value="PYP-like sensor domain (PAS domain)"/>
    <property type="match status" value="1"/>
</dbReference>
<dbReference type="PANTHER" id="PTHR32071:SF74">
    <property type="entry name" value="TRANSCRIPTIONAL ACTIVATOR ROCR"/>
    <property type="match status" value="1"/>
</dbReference>
<reference evidence="7 8" key="1">
    <citation type="submission" date="2023-03" db="EMBL/GenBank/DDBJ databases">
        <title>Bacillus Genome Sequencing.</title>
        <authorList>
            <person name="Dunlap C."/>
        </authorList>
    </citation>
    <scope>NUCLEOTIDE SEQUENCE [LARGE SCALE GENOMIC DNA]</scope>
    <source>
        <strain evidence="7 8">B-23453</strain>
    </source>
</reference>
<dbReference type="InterPro" id="IPR058031">
    <property type="entry name" value="AAA_lid_NorR"/>
</dbReference>
<dbReference type="InterPro" id="IPR009057">
    <property type="entry name" value="Homeodomain-like_sf"/>
</dbReference>
<feature type="domain" description="PAS" evidence="6">
    <location>
        <begin position="6"/>
        <end position="58"/>
    </location>
</feature>
<evidence type="ECO:0000256" key="2">
    <source>
        <dbReference type="ARBA" id="ARBA00022840"/>
    </source>
</evidence>